<reference evidence="3" key="1">
    <citation type="submission" date="2022-05" db="EMBL/GenBank/DDBJ databases">
        <title>Complete genome sequence of toluene-degrading Gulosibacter sediminis strain ACHW.36C.</title>
        <authorList>
            <person name="Wai A.C."/>
            <person name="Lai G.K."/>
            <person name="Griffin S.D."/>
            <person name="Leung F.C."/>
        </authorList>
    </citation>
    <scope>NUCLEOTIDE SEQUENCE [LARGE SCALE GENOMIC DNA]</scope>
    <source>
        <strain evidence="3">ACHW.36C</strain>
    </source>
</reference>
<evidence type="ECO:0000256" key="1">
    <source>
        <dbReference type="SAM" id="Phobius"/>
    </source>
</evidence>
<evidence type="ECO:0000313" key="3">
    <source>
        <dbReference type="EMBL" id="UQN15245.1"/>
    </source>
</evidence>
<proteinExistence type="predicted"/>
<evidence type="ECO:0000259" key="2">
    <source>
        <dbReference type="Pfam" id="PF13559"/>
    </source>
</evidence>
<dbReference type="Pfam" id="PF13559">
    <property type="entry name" value="DUF4129"/>
    <property type="match status" value="1"/>
</dbReference>
<keyword evidence="1" id="KW-0812">Transmembrane</keyword>
<accession>A0ABY4MXU2</accession>
<dbReference type="EMBL" id="CP097160">
    <property type="protein sequence ID" value="UQN15245.1"/>
    <property type="molecule type" value="Genomic_DNA"/>
</dbReference>
<protein>
    <submittedName>
        <fullName evidence="3">DUF4129 domain-containing protein</fullName>
    </submittedName>
</protein>
<gene>
    <name evidence="3" type="ORF">M3M28_01870</name>
</gene>
<dbReference type="InterPro" id="IPR025403">
    <property type="entry name" value="TgpA-like_C"/>
</dbReference>
<feature type="transmembrane region" description="Helical" evidence="1">
    <location>
        <begin position="61"/>
        <end position="79"/>
    </location>
</feature>
<organism evidence="3">
    <name type="scientific">Gulosibacter sediminis</name>
    <dbReference type="NCBI Taxonomy" id="1729695"/>
    <lineage>
        <taxon>Bacteria</taxon>
        <taxon>Bacillati</taxon>
        <taxon>Actinomycetota</taxon>
        <taxon>Actinomycetes</taxon>
        <taxon>Micrococcales</taxon>
        <taxon>Microbacteriaceae</taxon>
        <taxon>Gulosibacter</taxon>
    </lineage>
</organism>
<keyword evidence="1" id="KW-1133">Transmembrane helix</keyword>
<keyword evidence="1" id="KW-0472">Membrane</keyword>
<feature type="domain" description="Protein-glutamine gamma-glutamyltransferase-like C-terminal" evidence="2">
    <location>
        <begin position="127"/>
        <end position="196"/>
    </location>
</feature>
<name>A0ABY4MXU2_9MICO</name>
<sequence length="215" mass="23893">MTIPLDPDEDTARDWLLQELAKSEYQQAKPNPIDQFFNELWEWFASLFNYAPNGVFGINPAWIFIIIGIIAVVVLVVIFGRPRAVARRRAEHGAVFLDNDTRTVAQLRAAADAAAAKADWSLALTERFRAIARGLADRTVIRLRPGTTAQGVAAAATAPFPDEVEELRRASGSFDQVRYAGLAAGEGDYEQVRDLDTRLEHTRPHLLPEPEALTR</sequence>